<protein>
    <submittedName>
        <fullName evidence="1">Uncharacterized protein</fullName>
    </submittedName>
</protein>
<evidence type="ECO:0000313" key="1">
    <source>
        <dbReference type="EMBL" id="KAL3569097.1"/>
    </source>
</evidence>
<gene>
    <name evidence="1" type="ORF">D5086_028987</name>
</gene>
<dbReference type="EMBL" id="RCHU02000016">
    <property type="protein sequence ID" value="KAL3569097.1"/>
    <property type="molecule type" value="Genomic_DNA"/>
</dbReference>
<comment type="caution">
    <text evidence="1">The sequence shown here is derived from an EMBL/GenBank/DDBJ whole genome shotgun (WGS) entry which is preliminary data.</text>
</comment>
<organism evidence="1 2">
    <name type="scientific">Populus alba</name>
    <name type="common">White poplar</name>
    <dbReference type="NCBI Taxonomy" id="43335"/>
    <lineage>
        <taxon>Eukaryota</taxon>
        <taxon>Viridiplantae</taxon>
        <taxon>Streptophyta</taxon>
        <taxon>Embryophyta</taxon>
        <taxon>Tracheophyta</taxon>
        <taxon>Spermatophyta</taxon>
        <taxon>Magnoliopsida</taxon>
        <taxon>eudicotyledons</taxon>
        <taxon>Gunneridae</taxon>
        <taxon>Pentapetalae</taxon>
        <taxon>rosids</taxon>
        <taxon>fabids</taxon>
        <taxon>Malpighiales</taxon>
        <taxon>Salicaceae</taxon>
        <taxon>Saliceae</taxon>
        <taxon>Populus</taxon>
    </lineage>
</organism>
<sequence length="136" mass="15329">MGFCQAPFIKDDSIVMYMLREYQCSSGLEGIKYQGNFIGTGIIGLIFINFLQRKKGTADLYVHQEKLCSDHELTAEMNTLKKKFSHGEDWSGFLAGRLVSCHGYPFSACSISEKLKRSIAFLLCLSHKNEPIYSSV</sequence>
<evidence type="ECO:0000313" key="2">
    <source>
        <dbReference type="Proteomes" id="UP000309997"/>
    </source>
</evidence>
<proteinExistence type="predicted"/>
<accession>A0ACC4AS71</accession>
<name>A0ACC4AS71_POPAL</name>
<reference evidence="1 2" key="1">
    <citation type="journal article" date="2024" name="Plant Biotechnol. J.">
        <title>Genome and CRISPR/Cas9 system of a widespread forest tree (Populus alba) in the world.</title>
        <authorList>
            <person name="Liu Y.J."/>
            <person name="Jiang P.F."/>
            <person name="Han X.M."/>
            <person name="Li X.Y."/>
            <person name="Wang H.M."/>
            <person name="Wang Y.J."/>
            <person name="Wang X.X."/>
            <person name="Zeng Q.Y."/>
        </authorList>
    </citation>
    <scope>NUCLEOTIDE SEQUENCE [LARGE SCALE GENOMIC DNA]</scope>
    <source>
        <strain evidence="2">cv. PAL-ZL1</strain>
    </source>
</reference>
<dbReference type="Proteomes" id="UP000309997">
    <property type="component" value="Unassembled WGS sequence"/>
</dbReference>
<keyword evidence="2" id="KW-1185">Reference proteome</keyword>